<dbReference type="GeneID" id="301684598"/>
<keyword evidence="1" id="KW-1133">Transmembrane helix</keyword>
<sequence>MNNDEQELSRRIIAALGKHQRTKLADKNRLIFSVIVGFAITAFLGFYAWESQPRVRITNLNVYHNVRRSSGQNMRIVIDFKTAHLKNRHCTAITYFYHQNGQKVRSTIRGYQTRDNQLSTSATFRPTYQYSVYTNFNLYIPNRYFNRGNYKGKVRTYCGSDFLGNTKNFQFRVN</sequence>
<name>A0A5M3TA50_LIMPL</name>
<organism evidence="2 3">
    <name type="scientific">Limnospira platensis NIES-46</name>
    <dbReference type="NCBI Taxonomy" id="1236695"/>
    <lineage>
        <taxon>Bacteria</taxon>
        <taxon>Bacillati</taxon>
        <taxon>Cyanobacteriota</taxon>
        <taxon>Cyanophyceae</taxon>
        <taxon>Oscillatoriophycideae</taxon>
        <taxon>Oscillatoriales</taxon>
        <taxon>Sirenicapillariaceae</taxon>
        <taxon>Limnospira</taxon>
    </lineage>
</organism>
<evidence type="ECO:0000256" key="1">
    <source>
        <dbReference type="SAM" id="Phobius"/>
    </source>
</evidence>
<feature type="transmembrane region" description="Helical" evidence="1">
    <location>
        <begin position="30"/>
        <end position="49"/>
    </location>
</feature>
<dbReference type="Proteomes" id="UP000326169">
    <property type="component" value="Unassembled WGS sequence"/>
</dbReference>
<gene>
    <name evidence="2" type="ORF">NIES46_38230</name>
</gene>
<keyword evidence="1" id="KW-0812">Transmembrane</keyword>
<keyword evidence="3" id="KW-1185">Reference proteome</keyword>
<accession>A0A5M3TA50</accession>
<dbReference type="RefSeq" id="WP_152088657.1">
    <property type="nucleotide sequence ID" value="NZ_BIMW01000147.1"/>
</dbReference>
<comment type="caution">
    <text evidence="2">The sequence shown here is derived from an EMBL/GenBank/DDBJ whole genome shotgun (WGS) entry which is preliminary data.</text>
</comment>
<proteinExistence type="predicted"/>
<protein>
    <submittedName>
        <fullName evidence="2">Uncharacterized protein</fullName>
    </submittedName>
</protein>
<evidence type="ECO:0000313" key="2">
    <source>
        <dbReference type="EMBL" id="GCE95757.1"/>
    </source>
</evidence>
<reference evidence="2 3" key="1">
    <citation type="journal article" date="2019" name="J Genomics">
        <title>The Draft Genome of a Hydrogen-producing Cyanobacterium, Arthrospira platensis NIES-46.</title>
        <authorList>
            <person name="Suzuki S."/>
            <person name="Yamaguchi H."/>
            <person name="Kawachi M."/>
        </authorList>
    </citation>
    <scope>NUCLEOTIDE SEQUENCE [LARGE SCALE GENOMIC DNA]</scope>
    <source>
        <strain evidence="2 3">NIES-46</strain>
    </source>
</reference>
<dbReference type="EMBL" id="BIMW01000147">
    <property type="protein sequence ID" value="GCE95757.1"/>
    <property type="molecule type" value="Genomic_DNA"/>
</dbReference>
<keyword evidence="1" id="KW-0472">Membrane</keyword>
<evidence type="ECO:0000313" key="3">
    <source>
        <dbReference type="Proteomes" id="UP000326169"/>
    </source>
</evidence>